<gene>
    <name evidence="2" type="ORF">CK203_083052</name>
</gene>
<evidence type="ECO:0000256" key="1">
    <source>
        <dbReference type="SAM" id="MobiDB-lite"/>
    </source>
</evidence>
<feature type="compositionally biased region" description="Polar residues" evidence="1">
    <location>
        <begin position="96"/>
        <end position="107"/>
    </location>
</feature>
<reference evidence="2 3" key="1">
    <citation type="journal article" date="2018" name="PLoS Genet.">
        <title>Population sequencing reveals clonal diversity and ancestral inbreeding in the grapevine cultivar Chardonnay.</title>
        <authorList>
            <person name="Roach M.J."/>
            <person name="Johnson D.L."/>
            <person name="Bohlmann J."/>
            <person name="van Vuuren H.J."/>
            <person name="Jones S.J."/>
            <person name="Pretorius I.S."/>
            <person name="Schmidt S.A."/>
            <person name="Borneman A.R."/>
        </authorList>
    </citation>
    <scope>NUCLEOTIDE SEQUENCE [LARGE SCALE GENOMIC DNA]</scope>
    <source>
        <strain evidence="3">cv. Chardonnay</strain>
        <tissue evidence="2">Leaf</tissue>
    </source>
</reference>
<dbReference type="AlphaFoldDB" id="A0A438E542"/>
<proteinExistence type="predicted"/>
<dbReference type="EMBL" id="QGNW01001391">
    <property type="protein sequence ID" value="RVW42885.1"/>
    <property type="molecule type" value="Genomic_DNA"/>
</dbReference>
<evidence type="ECO:0000313" key="3">
    <source>
        <dbReference type="Proteomes" id="UP000288805"/>
    </source>
</evidence>
<protein>
    <submittedName>
        <fullName evidence="2">Uncharacterized protein</fullName>
    </submittedName>
</protein>
<dbReference type="Proteomes" id="UP000288805">
    <property type="component" value="Unassembled WGS sequence"/>
</dbReference>
<name>A0A438E542_VITVI</name>
<sequence length="113" mass="12242">MSSVISMLKGKSAVQATSIKHDTINSGMRFKAFEKLSLDSQLHVSIFSQAGQVQGSISVDGPRMDSSVSFNSREDSRILDQASFLPGLEHGRLSLPKSNQAESNSKKMQALVD</sequence>
<accession>A0A438E542</accession>
<feature type="region of interest" description="Disordered" evidence="1">
    <location>
        <begin position="89"/>
        <end position="113"/>
    </location>
</feature>
<evidence type="ECO:0000313" key="2">
    <source>
        <dbReference type="EMBL" id="RVW42885.1"/>
    </source>
</evidence>
<comment type="caution">
    <text evidence="2">The sequence shown here is derived from an EMBL/GenBank/DDBJ whole genome shotgun (WGS) entry which is preliminary data.</text>
</comment>
<organism evidence="2 3">
    <name type="scientific">Vitis vinifera</name>
    <name type="common">Grape</name>
    <dbReference type="NCBI Taxonomy" id="29760"/>
    <lineage>
        <taxon>Eukaryota</taxon>
        <taxon>Viridiplantae</taxon>
        <taxon>Streptophyta</taxon>
        <taxon>Embryophyta</taxon>
        <taxon>Tracheophyta</taxon>
        <taxon>Spermatophyta</taxon>
        <taxon>Magnoliopsida</taxon>
        <taxon>eudicotyledons</taxon>
        <taxon>Gunneridae</taxon>
        <taxon>Pentapetalae</taxon>
        <taxon>rosids</taxon>
        <taxon>Vitales</taxon>
        <taxon>Vitaceae</taxon>
        <taxon>Viteae</taxon>
        <taxon>Vitis</taxon>
    </lineage>
</organism>